<dbReference type="AlphaFoldDB" id="A0A0F7K2W5"/>
<keyword evidence="3" id="KW-1185">Reference proteome</keyword>
<dbReference type="Proteomes" id="UP000034410">
    <property type="component" value="Chromosome"/>
</dbReference>
<protein>
    <submittedName>
        <fullName evidence="2">Cupin</fullName>
    </submittedName>
</protein>
<dbReference type="CDD" id="cd02227">
    <property type="entry name" value="cupin_TM1112-like"/>
    <property type="match status" value="1"/>
</dbReference>
<reference evidence="2 3" key="1">
    <citation type="journal article" date="2015" name="Genome Announc.">
        <title>Complete Genome Sequence of Sedimenticola thiotaurini Strain SIP-G1, a Polyphosphate- and Polyhydroxyalkanoate-Accumulating Sulfur-Oxidizing Gammaproteobacterium Isolated from Salt Marsh Sediments.</title>
        <authorList>
            <person name="Flood B.E."/>
            <person name="Jones D.S."/>
            <person name="Bailey J.V."/>
        </authorList>
    </citation>
    <scope>NUCLEOTIDE SEQUENCE [LARGE SCALE GENOMIC DNA]</scope>
    <source>
        <strain evidence="2 3">SIP-G1</strain>
    </source>
</reference>
<dbReference type="InterPro" id="IPR008579">
    <property type="entry name" value="UGlyAH_Cupin_dom"/>
</dbReference>
<evidence type="ECO:0000259" key="1">
    <source>
        <dbReference type="Pfam" id="PF05899"/>
    </source>
</evidence>
<dbReference type="InterPro" id="IPR014710">
    <property type="entry name" value="RmlC-like_jellyroll"/>
</dbReference>
<dbReference type="PANTHER" id="PTHR33271">
    <property type="entry name" value="OS04G0445200 PROTEIN"/>
    <property type="match status" value="1"/>
</dbReference>
<sequence length="90" mass="10445">MQILCEHNASPAKLEILGVFEWPIWEKEVSEFPWQYERTEVCYFLRGQVEITPDGGEPQTFGRGDLLTLPAGLSCTWKILKPVEKHYSFE</sequence>
<dbReference type="RefSeq" id="WP_046860835.1">
    <property type="nucleotide sequence ID" value="NZ_CP011412.1"/>
</dbReference>
<dbReference type="PANTHER" id="PTHR33271:SF22">
    <property type="entry name" value="OS04G0445200 PROTEIN"/>
    <property type="match status" value="1"/>
</dbReference>
<dbReference type="OrthoDB" id="9799053at2"/>
<evidence type="ECO:0000313" key="3">
    <source>
        <dbReference type="Proteomes" id="UP000034410"/>
    </source>
</evidence>
<dbReference type="Pfam" id="PF05899">
    <property type="entry name" value="Cupin_3"/>
    <property type="match status" value="1"/>
</dbReference>
<accession>A0A0F7K2W5</accession>
<dbReference type="EMBL" id="CP011412">
    <property type="protein sequence ID" value="AKH21914.1"/>
    <property type="molecule type" value="Genomic_DNA"/>
</dbReference>
<name>A0A0F7K2W5_9GAMM</name>
<evidence type="ECO:0000313" key="2">
    <source>
        <dbReference type="EMBL" id="AKH21914.1"/>
    </source>
</evidence>
<organism evidence="2 3">
    <name type="scientific">Sedimenticola thiotaurini</name>
    <dbReference type="NCBI Taxonomy" id="1543721"/>
    <lineage>
        <taxon>Bacteria</taxon>
        <taxon>Pseudomonadati</taxon>
        <taxon>Pseudomonadota</taxon>
        <taxon>Gammaproteobacteria</taxon>
        <taxon>Chromatiales</taxon>
        <taxon>Sedimenticolaceae</taxon>
        <taxon>Sedimenticola</taxon>
    </lineage>
</organism>
<dbReference type="KEGG" id="seds:AAY24_17940"/>
<dbReference type="InterPro" id="IPR011051">
    <property type="entry name" value="RmlC_Cupin_sf"/>
</dbReference>
<gene>
    <name evidence="2" type="ORF">AAY24_17940</name>
</gene>
<dbReference type="SUPFAM" id="SSF51182">
    <property type="entry name" value="RmlC-like cupins"/>
    <property type="match status" value="1"/>
</dbReference>
<dbReference type="Gene3D" id="2.60.120.10">
    <property type="entry name" value="Jelly Rolls"/>
    <property type="match status" value="1"/>
</dbReference>
<proteinExistence type="predicted"/>
<feature type="domain" description="(S)-ureidoglycine aminohydrolase cupin" evidence="1">
    <location>
        <begin position="17"/>
        <end position="87"/>
    </location>
</feature>